<sequence>MRLWYAWQLELPDGMLLRGVTLLAIKPSEEWTTGAVDGFLVHLDGCKVSDAFEEPYRTAAKMLMNKRTYCIEMNSF</sequence>
<evidence type="ECO:0000313" key="1">
    <source>
        <dbReference type="EMBL" id="CAG1865586.1"/>
    </source>
</evidence>
<dbReference type="EnsemblPlants" id="Ma11_t24750.1">
    <property type="protein sequence ID" value="Ma11_p24750.1"/>
    <property type="gene ID" value="Ma11_g24750"/>
</dbReference>
<dbReference type="EMBL" id="HG996475">
    <property type="protein sequence ID" value="CAG1865586.1"/>
    <property type="molecule type" value="Genomic_DNA"/>
</dbReference>
<dbReference type="Gramene" id="Ma11_t24750.1">
    <property type="protein sequence ID" value="Ma11_p24750.1"/>
    <property type="gene ID" value="Ma11_g24750"/>
</dbReference>
<dbReference type="AlphaFoldDB" id="A0A804LBL5"/>
<protein>
    <submittedName>
        <fullName evidence="1">(wild Malaysian banana) hypothetical protein</fullName>
    </submittedName>
</protein>
<proteinExistence type="predicted"/>
<keyword evidence="3" id="KW-1185">Reference proteome</keyword>
<evidence type="ECO:0000313" key="2">
    <source>
        <dbReference type="EnsemblPlants" id="Ma11_p24750.1"/>
    </source>
</evidence>
<dbReference type="InParanoid" id="A0A804LBL5"/>
<reference evidence="2" key="2">
    <citation type="submission" date="2021-05" db="UniProtKB">
        <authorList>
            <consortium name="EnsemblPlants"/>
        </authorList>
    </citation>
    <scope>IDENTIFICATION</scope>
    <source>
        <strain evidence="2">subsp. malaccensis</strain>
    </source>
</reference>
<dbReference type="OMA" id="PESGCEM"/>
<dbReference type="PANTHER" id="PTHR31215">
    <property type="entry name" value="OS05G0510400 PROTEIN-RELATED"/>
    <property type="match status" value="1"/>
</dbReference>
<dbReference type="Proteomes" id="UP000012960">
    <property type="component" value="Unplaced"/>
</dbReference>
<evidence type="ECO:0000313" key="3">
    <source>
        <dbReference type="Proteomes" id="UP000012960"/>
    </source>
</evidence>
<reference evidence="1" key="1">
    <citation type="submission" date="2021-03" db="EMBL/GenBank/DDBJ databases">
        <authorList>
            <consortium name="Genoscope - CEA"/>
            <person name="William W."/>
        </authorList>
    </citation>
    <scope>NUCLEOTIDE SEQUENCE</scope>
    <source>
        <strain evidence="1">Doubled-haploid Pahang</strain>
    </source>
</reference>
<name>A0A804LBL5_MUSAM</name>
<dbReference type="InterPro" id="IPR044809">
    <property type="entry name" value="AUF1-like"/>
</dbReference>
<gene>
    <name evidence="1" type="ORF">GSMUA_00420.1</name>
</gene>
<organism evidence="2 3">
    <name type="scientific">Musa acuminata subsp. malaccensis</name>
    <name type="common">Wild banana</name>
    <name type="synonym">Musa malaccensis</name>
    <dbReference type="NCBI Taxonomy" id="214687"/>
    <lineage>
        <taxon>Eukaryota</taxon>
        <taxon>Viridiplantae</taxon>
        <taxon>Streptophyta</taxon>
        <taxon>Embryophyta</taxon>
        <taxon>Tracheophyta</taxon>
        <taxon>Spermatophyta</taxon>
        <taxon>Magnoliopsida</taxon>
        <taxon>Liliopsida</taxon>
        <taxon>Zingiberales</taxon>
        <taxon>Musaceae</taxon>
        <taxon>Musa</taxon>
    </lineage>
</organism>
<accession>A0A804LBL5</accession>